<dbReference type="Proteomes" id="UP001177021">
    <property type="component" value="Unassembled WGS sequence"/>
</dbReference>
<sequence length="95" mass="10621">MDLASLVRFMETDSSVAGFHFYLRWCYDYLSSTTSTVVVGEIADLTDVVLIYHPSRSPSVSPACLRRCSLRLSFLFLAVLFVPPVAGKPKEDDNE</sequence>
<evidence type="ECO:0000313" key="1">
    <source>
        <dbReference type="EMBL" id="CAJ2672828.1"/>
    </source>
</evidence>
<proteinExistence type="predicted"/>
<evidence type="ECO:0000313" key="2">
    <source>
        <dbReference type="Proteomes" id="UP001177021"/>
    </source>
</evidence>
<protein>
    <submittedName>
        <fullName evidence="1">Uncharacterized protein</fullName>
    </submittedName>
</protein>
<comment type="caution">
    <text evidence="1">The sequence shown here is derived from an EMBL/GenBank/DDBJ whole genome shotgun (WGS) entry which is preliminary data.</text>
</comment>
<accession>A0ACB0LWT3</accession>
<reference evidence="1" key="1">
    <citation type="submission" date="2023-10" db="EMBL/GenBank/DDBJ databases">
        <authorList>
            <person name="Rodriguez Cubillos JULIANA M."/>
            <person name="De Vega J."/>
        </authorList>
    </citation>
    <scope>NUCLEOTIDE SEQUENCE</scope>
</reference>
<name>A0ACB0LWT3_TRIPR</name>
<organism evidence="1 2">
    <name type="scientific">Trifolium pratense</name>
    <name type="common">Red clover</name>
    <dbReference type="NCBI Taxonomy" id="57577"/>
    <lineage>
        <taxon>Eukaryota</taxon>
        <taxon>Viridiplantae</taxon>
        <taxon>Streptophyta</taxon>
        <taxon>Embryophyta</taxon>
        <taxon>Tracheophyta</taxon>
        <taxon>Spermatophyta</taxon>
        <taxon>Magnoliopsida</taxon>
        <taxon>eudicotyledons</taxon>
        <taxon>Gunneridae</taxon>
        <taxon>Pentapetalae</taxon>
        <taxon>rosids</taxon>
        <taxon>fabids</taxon>
        <taxon>Fabales</taxon>
        <taxon>Fabaceae</taxon>
        <taxon>Papilionoideae</taxon>
        <taxon>50 kb inversion clade</taxon>
        <taxon>NPAAA clade</taxon>
        <taxon>Hologalegina</taxon>
        <taxon>IRL clade</taxon>
        <taxon>Trifolieae</taxon>
        <taxon>Trifolium</taxon>
    </lineage>
</organism>
<gene>
    <name evidence="1" type="ORF">MILVUS5_LOCUS36402</name>
</gene>
<dbReference type="EMBL" id="CASHSV030000716">
    <property type="protein sequence ID" value="CAJ2672828.1"/>
    <property type="molecule type" value="Genomic_DNA"/>
</dbReference>
<keyword evidence="2" id="KW-1185">Reference proteome</keyword>